<dbReference type="AlphaFoldDB" id="A0AAE3DDP6"/>
<gene>
    <name evidence="1" type="ORF">LKD37_12215</name>
</gene>
<dbReference type="EMBL" id="JAJEPW010000041">
    <property type="protein sequence ID" value="MCC2130263.1"/>
    <property type="molecule type" value="Genomic_DNA"/>
</dbReference>
<comment type="caution">
    <text evidence="1">The sequence shown here is derived from an EMBL/GenBank/DDBJ whole genome shotgun (WGS) entry which is preliminary data.</text>
</comment>
<protein>
    <submittedName>
        <fullName evidence="1">Uncharacterized protein</fullName>
    </submittedName>
</protein>
<sequence>MDAVSHYLNSILAPRLRGYGVSEHFLLHTIGIIHTQMTALLRHWDDRVFKNTVLLLGLEEGSFYEPPAKIDIRCFVVVAIRNSPIETIQSDACGEAGLSKSLPSKEVKEITSEAIRYFSKQDFAEMCRQAKLSARQDLYQELANEHPVAWAALKHLAATNSKTVDYPKVSVSEPYFLEGVDKESEIIATSGEMKIGIYDGYTPEIEPPLMAFLKMLSADSDGALIVDSLKSVTRNITKLLSILEFLLTRDLIFASTNYYMENGHVEHRMKPLRAGHSTNDMLRNVSNTSGLGYKHKAALSQYAKQAKSTE</sequence>
<organism evidence="1 2">
    <name type="scientific">Brotocaccenecus cirricatena</name>
    <dbReference type="NCBI Taxonomy" id="3064195"/>
    <lineage>
        <taxon>Bacteria</taxon>
        <taxon>Bacillati</taxon>
        <taxon>Bacillota</taxon>
        <taxon>Clostridia</taxon>
        <taxon>Eubacteriales</taxon>
        <taxon>Oscillospiraceae</taxon>
        <taxon>Brotocaccenecus</taxon>
    </lineage>
</organism>
<evidence type="ECO:0000313" key="1">
    <source>
        <dbReference type="EMBL" id="MCC2130263.1"/>
    </source>
</evidence>
<keyword evidence="2" id="KW-1185">Reference proteome</keyword>
<dbReference type="Proteomes" id="UP001199319">
    <property type="component" value="Unassembled WGS sequence"/>
</dbReference>
<evidence type="ECO:0000313" key="2">
    <source>
        <dbReference type="Proteomes" id="UP001199319"/>
    </source>
</evidence>
<reference evidence="1" key="1">
    <citation type="submission" date="2021-10" db="EMBL/GenBank/DDBJ databases">
        <title>Anaerobic single-cell dispensing facilitates the cultivation of human gut bacteria.</title>
        <authorList>
            <person name="Afrizal A."/>
        </authorList>
    </citation>
    <scope>NUCLEOTIDE SEQUENCE</scope>
    <source>
        <strain evidence="1">CLA-AA-H272</strain>
    </source>
</reference>
<name>A0AAE3DDP6_9FIRM</name>
<proteinExistence type="predicted"/>
<dbReference type="RefSeq" id="WP_302929479.1">
    <property type="nucleotide sequence ID" value="NZ_JAJEPW010000041.1"/>
</dbReference>
<accession>A0AAE3DDP6</accession>